<dbReference type="AlphaFoldDB" id="A0A956M420"/>
<evidence type="ECO:0000256" key="2">
    <source>
        <dbReference type="ARBA" id="ARBA00022679"/>
    </source>
</evidence>
<comment type="caution">
    <text evidence="3">The sequence shown here is derived from an EMBL/GenBank/DDBJ whole genome shotgun (WGS) entry which is preliminary data.</text>
</comment>
<sequence>MDAPVTRGTLVLRYHSLGDVILTTGVIRALAELGAGPVEVATEARYRAIFDGNPHLTHLWERPEIERAAQAPSRPSFARVVDLQGTAGSRALGRRLGPTRSLRSRSLERRWIVWWGDRPPRPRIPHAASRYAEAAGLPWEGTDPAPPQVFVTGMDREALAREAPEWQSRSAGIRVALLTGASRRSKAYPLDLFREVGHRMQKAGVEIVWVEDPGGGRADGVGFRLRVGLSGLKAALSGVDLAISGDSGPMHLATALGVPTLALFGSSVLAFGFSPLGPSRVLGVEGLRCRPCGVHGRDRCWRGHWRCLRDLTPERVVGEAMDMIRTKERRS</sequence>
<dbReference type="GO" id="GO:0008713">
    <property type="term" value="F:ADP-heptose-lipopolysaccharide heptosyltransferase activity"/>
    <property type="evidence" value="ECO:0007669"/>
    <property type="project" value="TreeGrafter"/>
</dbReference>
<dbReference type="CDD" id="cd03789">
    <property type="entry name" value="GT9_LPS_heptosyltransferase"/>
    <property type="match status" value="1"/>
</dbReference>
<dbReference type="EMBL" id="JAGQHR010000824">
    <property type="protein sequence ID" value="MCA9729742.1"/>
    <property type="molecule type" value="Genomic_DNA"/>
</dbReference>
<reference evidence="3" key="2">
    <citation type="journal article" date="2021" name="Microbiome">
        <title>Successional dynamics and alternative stable states in a saline activated sludge microbial community over 9 years.</title>
        <authorList>
            <person name="Wang Y."/>
            <person name="Ye J."/>
            <person name="Ju F."/>
            <person name="Liu L."/>
            <person name="Boyd J.A."/>
            <person name="Deng Y."/>
            <person name="Parks D.H."/>
            <person name="Jiang X."/>
            <person name="Yin X."/>
            <person name="Woodcroft B.J."/>
            <person name="Tyson G.W."/>
            <person name="Hugenholtz P."/>
            <person name="Polz M.F."/>
            <person name="Zhang T."/>
        </authorList>
    </citation>
    <scope>NUCLEOTIDE SEQUENCE</scope>
    <source>
        <strain evidence="3">HKST-UBA01</strain>
    </source>
</reference>
<dbReference type="GO" id="GO:0005829">
    <property type="term" value="C:cytosol"/>
    <property type="evidence" value="ECO:0007669"/>
    <property type="project" value="TreeGrafter"/>
</dbReference>
<dbReference type="Gene3D" id="3.40.50.2000">
    <property type="entry name" value="Glycogen Phosphorylase B"/>
    <property type="match status" value="2"/>
</dbReference>
<reference evidence="3" key="1">
    <citation type="submission" date="2020-04" db="EMBL/GenBank/DDBJ databases">
        <authorList>
            <person name="Zhang T."/>
        </authorList>
    </citation>
    <scope>NUCLEOTIDE SEQUENCE</scope>
    <source>
        <strain evidence="3">HKST-UBA01</strain>
    </source>
</reference>
<gene>
    <name evidence="3" type="ORF">KC729_18815</name>
</gene>
<name>A0A956M420_UNCEI</name>
<keyword evidence="2" id="KW-0808">Transferase</keyword>
<evidence type="ECO:0000313" key="3">
    <source>
        <dbReference type="EMBL" id="MCA9729742.1"/>
    </source>
</evidence>
<evidence type="ECO:0000256" key="1">
    <source>
        <dbReference type="ARBA" id="ARBA00022676"/>
    </source>
</evidence>
<dbReference type="InterPro" id="IPR051199">
    <property type="entry name" value="LPS_LOS_Heptosyltrfase"/>
</dbReference>
<organism evidence="3 4">
    <name type="scientific">Eiseniibacteriota bacterium</name>
    <dbReference type="NCBI Taxonomy" id="2212470"/>
    <lineage>
        <taxon>Bacteria</taxon>
        <taxon>Candidatus Eiseniibacteriota</taxon>
    </lineage>
</organism>
<dbReference type="SUPFAM" id="SSF53756">
    <property type="entry name" value="UDP-Glycosyltransferase/glycogen phosphorylase"/>
    <property type="match status" value="1"/>
</dbReference>
<proteinExistence type="predicted"/>
<accession>A0A956M420</accession>
<dbReference type="Proteomes" id="UP000697710">
    <property type="component" value="Unassembled WGS sequence"/>
</dbReference>
<dbReference type="Pfam" id="PF01075">
    <property type="entry name" value="Glyco_transf_9"/>
    <property type="match status" value="1"/>
</dbReference>
<dbReference type="PANTHER" id="PTHR30160">
    <property type="entry name" value="TETRAACYLDISACCHARIDE 4'-KINASE-RELATED"/>
    <property type="match status" value="1"/>
</dbReference>
<evidence type="ECO:0000313" key="4">
    <source>
        <dbReference type="Proteomes" id="UP000697710"/>
    </source>
</evidence>
<protein>
    <submittedName>
        <fullName evidence="3">Glycosyltransferase family 9 protein</fullName>
    </submittedName>
</protein>
<keyword evidence="1" id="KW-0328">Glycosyltransferase</keyword>
<dbReference type="InterPro" id="IPR002201">
    <property type="entry name" value="Glyco_trans_9"/>
</dbReference>
<dbReference type="GO" id="GO:0009244">
    <property type="term" value="P:lipopolysaccharide core region biosynthetic process"/>
    <property type="evidence" value="ECO:0007669"/>
    <property type="project" value="TreeGrafter"/>
</dbReference>